<dbReference type="SUPFAM" id="SSF51735">
    <property type="entry name" value="NAD(P)-binding Rossmann-fold domains"/>
    <property type="match status" value="1"/>
</dbReference>
<protein>
    <submittedName>
        <fullName evidence="2">Complex I NDUFA9 subunit family protein</fullName>
    </submittedName>
</protein>
<evidence type="ECO:0000313" key="3">
    <source>
        <dbReference type="Proteomes" id="UP001529369"/>
    </source>
</evidence>
<dbReference type="InterPro" id="IPR051207">
    <property type="entry name" value="ComplexI_NDUFA9_subunit"/>
</dbReference>
<keyword evidence="3" id="KW-1185">Reference proteome</keyword>
<dbReference type="PANTHER" id="PTHR12126:SF11">
    <property type="entry name" value="NADH DEHYDROGENASE [UBIQUINONE] 1 ALPHA SUBCOMPLEX SUBUNIT 9, MITOCHONDRIAL"/>
    <property type="match status" value="1"/>
</dbReference>
<accession>A0ABT8A8C4</accession>
<dbReference type="RefSeq" id="WP_290317817.1">
    <property type="nucleotide sequence ID" value="NZ_JAUFPN010000153.1"/>
</dbReference>
<dbReference type="PANTHER" id="PTHR12126">
    <property type="entry name" value="NADH-UBIQUINONE OXIDOREDUCTASE 39 KDA SUBUNIT-RELATED"/>
    <property type="match status" value="1"/>
</dbReference>
<gene>
    <name evidence="2" type="ORF">QWZ14_16365</name>
</gene>
<evidence type="ECO:0000259" key="1">
    <source>
        <dbReference type="Pfam" id="PF01370"/>
    </source>
</evidence>
<dbReference type="CDD" id="cd05271">
    <property type="entry name" value="NDUFA9_like_SDR_a"/>
    <property type="match status" value="1"/>
</dbReference>
<organism evidence="2 3">
    <name type="scientific">Paeniroseomonas aquatica</name>
    <dbReference type="NCBI Taxonomy" id="373043"/>
    <lineage>
        <taxon>Bacteria</taxon>
        <taxon>Pseudomonadati</taxon>
        <taxon>Pseudomonadota</taxon>
        <taxon>Alphaproteobacteria</taxon>
        <taxon>Acetobacterales</taxon>
        <taxon>Acetobacteraceae</taxon>
        <taxon>Paeniroseomonas</taxon>
    </lineage>
</organism>
<dbReference type="EMBL" id="JAUFPN010000153">
    <property type="protein sequence ID" value="MDN3565945.1"/>
    <property type="molecule type" value="Genomic_DNA"/>
</dbReference>
<feature type="domain" description="NAD-dependent epimerase/dehydratase" evidence="1">
    <location>
        <begin position="11"/>
        <end position="218"/>
    </location>
</feature>
<sequence length="319" mass="33398">MRQSTNRHVATVFGGAGFIGRYVVQRLAARGYVVRVAGRNPAGARFLQTQGSVGQIVPLSAGVADEGACARAIAGADLVVNLVGILQESKAGDFQRIQAEGAGRIARLAAAAGVERLVHLSAIGADPSSPSQYGRTKAAGEAAVRSAFPAVTILRPSIVFGPEDQFFNRFAGLARMLPIMPVVAGASRFQPVYVGDVADAVIAAATREDAVGKTFELGGPRVASFRELLRFILDTTGHHRPLVDLPAALVKLQVAIGRFLPNPPLTQDQLLMLQRDNVVAAGSLGLADLGIAPKALEAVVPGYLQRFRSGGGRRPQLVG</sequence>
<name>A0ABT8A8C4_9PROT</name>
<reference evidence="3" key="1">
    <citation type="journal article" date="2019" name="Int. J. Syst. Evol. Microbiol.">
        <title>The Global Catalogue of Microorganisms (GCM) 10K type strain sequencing project: providing services to taxonomists for standard genome sequencing and annotation.</title>
        <authorList>
            <consortium name="The Broad Institute Genomics Platform"/>
            <consortium name="The Broad Institute Genome Sequencing Center for Infectious Disease"/>
            <person name="Wu L."/>
            <person name="Ma J."/>
        </authorList>
    </citation>
    <scope>NUCLEOTIDE SEQUENCE [LARGE SCALE GENOMIC DNA]</scope>
    <source>
        <strain evidence="3">CECT 7131</strain>
    </source>
</reference>
<dbReference type="Gene3D" id="3.40.50.720">
    <property type="entry name" value="NAD(P)-binding Rossmann-like Domain"/>
    <property type="match status" value="1"/>
</dbReference>
<dbReference type="InterPro" id="IPR001509">
    <property type="entry name" value="Epimerase_deHydtase"/>
</dbReference>
<dbReference type="Proteomes" id="UP001529369">
    <property type="component" value="Unassembled WGS sequence"/>
</dbReference>
<evidence type="ECO:0000313" key="2">
    <source>
        <dbReference type="EMBL" id="MDN3565945.1"/>
    </source>
</evidence>
<proteinExistence type="predicted"/>
<comment type="caution">
    <text evidence="2">The sequence shown here is derived from an EMBL/GenBank/DDBJ whole genome shotgun (WGS) entry which is preliminary data.</text>
</comment>
<dbReference type="InterPro" id="IPR036291">
    <property type="entry name" value="NAD(P)-bd_dom_sf"/>
</dbReference>
<dbReference type="Pfam" id="PF01370">
    <property type="entry name" value="Epimerase"/>
    <property type="match status" value="1"/>
</dbReference>